<dbReference type="Proteomes" id="UP000248536">
    <property type="component" value="Chromosome"/>
</dbReference>
<dbReference type="SUPFAM" id="SSF53474">
    <property type="entry name" value="alpha/beta-Hydrolases"/>
    <property type="match status" value="1"/>
</dbReference>
<evidence type="ECO:0000256" key="1">
    <source>
        <dbReference type="SAM" id="Phobius"/>
    </source>
</evidence>
<dbReference type="AlphaFoldDB" id="A0A2Z4LRM1"/>
<dbReference type="InterPro" id="IPR029058">
    <property type="entry name" value="AB_hydrolase_fold"/>
</dbReference>
<dbReference type="InterPro" id="IPR029059">
    <property type="entry name" value="AB_hydrolase_5"/>
</dbReference>
<evidence type="ECO:0000313" key="4">
    <source>
        <dbReference type="Proteomes" id="UP000248536"/>
    </source>
</evidence>
<dbReference type="GO" id="GO:0016787">
    <property type="term" value="F:hydrolase activity"/>
    <property type="evidence" value="ECO:0007669"/>
    <property type="project" value="InterPro"/>
</dbReference>
<feature type="transmembrane region" description="Helical" evidence="1">
    <location>
        <begin position="7"/>
        <end position="25"/>
    </location>
</feature>
<dbReference type="EMBL" id="CP030104">
    <property type="protein sequence ID" value="AWX44486.1"/>
    <property type="molecule type" value="Genomic_DNA"/>
</dbReference>
<evidence type="ECO:0000259" key="2">
    <source>
        <dbReference type="Pfam" id="PF12695"/>
    </source>
</evidence>
<organism evidence="3 4">
    <name type="scientific">Flagellimonas maritima</name>
    <dbReference type="NCBI Taxonomy" id="1383885"/>
    <lineage>
        <taxon>Bacteria</taxon>
        <taxon>Pseudomonadati</taxon>
        <taxon>Bacteroidota</taxon>
        <taxon>Flavobacteriia</taxon>
        <taxon>Flavobacteriales</taxon>
        <taxon>Flavobacteriaceae</taxon>
        <taxon>Flagellimonas</taxon>
    </lineage>
</organism>
<dbReference type="Pfam" id="PF12695">
    <property type="entry name" value="Abhydrolase_5"/>
    <property type="match status" value="1"/>
</dbReference>
<reference evidence="3 4" key="1">
    <citation type="submission" date="2018-06" db="EMBL/GenBank/DDBJ databases">
        <title>Spongiibacterium sp. HME9304 Genome sequencing and assembly.</title>
        <authorList>
            <person name="Kang H."/>
            <person name="Kim H."/>
            <person name="Joh K."/>
        </authorList>
    </citation>
    <scope>NUCLEOTIDE SEQUENCE [LARGE SCALE GENOMIC DNA]</scope>
    <source>
        <strain evidence="3 4">HME9304</strain>
    </source>
</reference>
<name>A0A2Z4LRM1_9FLAO</name>
<evidence type="ECO:0000313" key="3">
    <source>
        <dbReference type="EMBL" id="AWX44486.1"/>
    </source>
</evidence>
<accession>A0A2Z4LRM1</accession>
<keyword evidence="1" id="KW-0812">Transmembrane</keyword>
<proteinExistence type="predicted"/>
<dbReference type="Gene3D" id="3.40.50.1820">
    <property type="entry name" value="alpha/beta hydrolase"/>
    <property type="match status" value="1"/>
</dbReference>
<dbReference type="OrthoDB" id="59888at2"/>
<dbReference type="KEGG" id="spon:HME9304_01488"/>
<feature type="domain" description="Alpha/beta hydrolase fold-5" evidence="2">
    <location>
        <begin position="64"/>
        <end position="226"/>
    </location>
</feature>
<keyword evidence="4" id="KW-1185">Reference proteome</keyword>
<protein>
    <recommendedName>
        <fullName evidence="2">Alpha/beta hydrolase fold-5 domain-containing protein</fullName>
    </recommendedName>
</protein>
<keyword evidence="1" id="KW-1133">Transmembrane helix</keyword>
<sequence>MKKILKIFGAAWVIIGISFFLYMFSTFKARGFDKSILKNSPSIEVNISDEHISFVPKSITKSTIFFFPGALVDPFAYSPLCFELAKNGYKTIIVRMPWRMATKGYNLIKEQNLLTDKGNYTLIGHSQGGKMAGQFVYENPKAIKNLILLGTTHPRDIDLSDLNINVLKIYGSNDGVASPEKIKENKSRLPLNAAFFEINGGNHSQFGYYGHQMGDHAANITRDEQLNIIVSEILEFLKSHVTEQNQLSAL</sequence>
<dbReference type="RefSeq" id="WP_112377957.1">
    <property type="nucleotide sequence ID" value="NZ_CP030104.1"/>
</dbReference>
<gene>
    <name evidence="3" type="ORF">HME9304_01488</name>
</gene>
<keyword evidence="1" id="KW-0472">Membrane</keyword>